<protein>
    <submittedName>
        <fullName evidence="1">Uncharacterized protein</fullName>
    </submittedName>
</protein>
<evidence type="ECO:0000313" key="1">
    <source>
        <dbReference type="EMBL" id="PUU82330.1"/>
    </source>
</evidence>
<gene>
    <name evidence="1" type="ORF">B9Z19DRAFT_1061935</name>
</gene>
<name>A0A2T7A3Q3_TUBBO</name>
<evidence type="ECO:0000313" key="2">
    <source>
        <dbReference type="Proteomes" id="UP000244722"/>
    </source>
</evidence>
<dbReference type="Proteomes" id="UP000244722">
    <property type="component" value="Unassembled WGS sequence"/>
</dbReference>
<dbReference type="AlphaFoldDB" id="A0A2T7A3Q3"/>
<dbReference type="EMBL" id="NESQ01000030">
    <property type="protein sequence ID" value="PUU82330.1"/>
    <property type="molecule type" value="Genomic_DNA"/>
</dbReference>
<keyword evidence="2" id="KW-1185">Reference proteome</keyword>
<accession>A0A2T7A3Q3</accession>
<proteinExistence type="predicted"/>
<organism evidence="1 2">
    <name type="scientific">Tuber borchii</name>
    <name type="common">White truffle</name>
    <dbReference type="NCBI Taxonomy" id="42251"/>
    <lineage>
        <taxon>Eukaryota</taxon>
        <taxon>Fungi</taxon>
        <taxon>Dikarya</taxon>
        <taxon>Ascomycota</taxon>
        <taxon>Pezizomycotina</taxon>
        <taxon>Pezizomycetes</taxon>
        <taxon>Pezizales</taxon>
        <taxon>Tuberaceae</taxon>
        <taxon>Tuber</taxon>
    </lineage>
</organism>
<comment type="caution">
    <text evidence="1">The sequence shown here is derived from an EMBL/GenBank/DDBJ whole genome shotgun (WGS) entry which is preliminary data.</text>
</comment>
<reference evidence="1 2" key="1">
    <citation type="submission" date="2017-04" db="EMBL/GenBank/DDBJ databases">
        <title>Draft genome sequence of Tuber borchii Vittad., a whitish edible truffle.</title>
        <authorList>
            <consortium name="DOE Joint Genome Institute"/>
            <person name="Murat C."/>
            <person name="Kuo A."/>
            <person name="Barry K.W."/>
            <person name="Clum A."/>
            <person name="Dockter R.B."/>
            <person name="Fauchery L."/>
            <person name="Iotti M."/>
            <person name="Kohler A."/>
            <person name="Labutti K."/>
            <person name="Lindquist E.A."/>
            <person name="Lipzen A."/>
            <person name="Ohm R.A."/>
            <person name="Wang M."/>
            <person name="Grigoriev I.V."/>
            <person name="Zambonelli A."/>
            <person name="Martin F.M."/>
        </authorList>
    </citation>
    <scope>NUCLEOTIDE SEQUENCE [LARGE SCALE GENOMIC DNA]</scope>
    <source>
        <strain evidence="1 2">Tbo3840</strain>
    </source>
</reference>
<sequence length="209" mass="23188">MSVHLRGSTPECSVPTAVSFLSQGQRIIPQAPITSFGVPCESPTLANTGPSPLACPVPSCLLVLKGQAPHRYLKRHLKCPGLHGRTGNEKEVLRVNQADYVGIIKLVEVTKAEEERNSRIAEFEVRAKNMGITEEEFVAQKVAIWEGMWVAKQNGDDIRYCAGVLLDAATGGDQYTFFPNCSLRRVEFMYEYSYRSQITEHSRATTGIR</sequence>